<sequence length="596" mass="67527">MLLHLQPPRSLWTSIASETDLSSRYEVEEMLAQPETNESEPAWLVPTYGYRNDIAVVQNDLPAELLQAIFKYSVSRRYAGDYIGKDLLPWEFPMVGRIQATLTMVCKYWRAVALNTPELWTAISPGWMDRRDVFDRAALMFLERARHLPVNIIVDKPGKARGLDDFFRKMGPQLTSRLRSIYCRPLCDTFDWAFDFSAPCLESLSLQEDNVVRVVDLPLFQGHTPKLRYLSLTAMNWAPRNHAPSLTHLHLRMCAQSVDGRSDLITLLRSAPALTDLVFSVSLLVGSTPDVPYVHLSTLRRLTFDAMQRDVVCELMKAVSVSKDASIRFQGSQSLTDEMITSSGPQLYLANRSWTRMSIKFDPTETLCSVVVADTSAAFSGDFAVVIEHRDYHRYNERARLWIRPPQLPFQGVRECWIIENNDHDSMYTFAATGLRGMLEGLSDLETLVVCAWNCEVVLDALSAPNEPRNGADVDARPICPKLKTLSILATSVRDLDRALGIHGLRDRDELRRDFERVVVSYLPGFHGPRPHASQLDEFFHGTVEYVDLVECPAMELPEACTTEAHVYWPKWTPHTVGLGRITRVKSLGMRGPLDI</sequence>
<dbReference type="SUPFAM" id="SSF52047">
    <property type="entry name" value="RNI-like"/>
    <property type="match status" value="1"/>
</dbReference>
<dbReference type="Gene3D" id="3.80.10.10">
    <property type="entry name" value="Ribonuclease Inhibitor"/>
    <property type="match status" value="1"/>
</dbReference>
<organism evidence="1 2">
    <name type="scientific">Rhodofomes roseus</name>
    <dbReference type="NCBI Taxonomy" id="34475"/>
    <lineage>
        <taxon>Eukaryota</taxon>
        <taxon>Fungi</taxon>
        <taxon>Dikarya</taxon>
        <taxon>Basidiomycota</taxon>
        <taxon>Agaricomycotina</taxon>
        <taxon>Agaricomycetes</taxon>
        <taxon>Polyporales</taxon>
        <taxon>Rhodofomes</taxon>
    </lineage>
</organism>
<name>A0ABQ8K0J7_9APHY</name>
<reference evidence="1 2" key="1">
    <citation type="journal article" date="2021" name="Environ. Microbiol.">
        <title>Gene family expansions and transcriptome signatures uncover fungal adaptations to wood decay.</title>
        <authorList>
            <person name="Hage H."/>
            <person name="Miyauchi S."/>
            <person name="Viragh M."/>
            <person name="Drula E."/>
            <person name="Min B."/>
            <person name="Chaduli D."/>
            <person name="Navarro D."/>
            <person name="Favel A."/>
            <person name="Norest M."/>
            <person name="Lesage-Meessen L."/>
            <person name="Balint B."/>
            <person name="Merenyi Z."/>
            <person name="de Eugenio L."/>
            <person name="Morin E."/>
            <person name="Martinez A.T."/>
            <person name="Baldrian P."/>
            <person name="Stursova M."/>
            <person name="Martinez M.J."/>
            <person name="Novotny C."/>
            <person name="Magnuson J.K."/>
            <person name="Spatafora J.W."/>
            <person name="Maurice S."/>
            <person name="Pangilinan J."/>
            <person name="Andreopoulos W."/>
            <person name="LaButti K."/>
            <person name="Hundley H."/>
            <person name="Na H."/>
            <person name="Kuo A."/>
            <person name="Barry K."/>
            <person name="Lipzen A."/>
            <person name="Henrissat B."/>
            <person name="Riley R."/>
            <person name="Ahrendt S."/>
            <person name="Nagy L.G."/>
            <person name="Grigoriev I.V."/>
            <person name="Martin F."/>
            <person name="Rosso M.N."/>
        </authorList>
    </citation>
    <scope>NUCLEOTIDE SEQUENCE [LARGE SCALE GENOMIC DNA]</scope>
    <source>
        <strain evidence="1 2">CIRM-BRFM 1785</strain>
    </source>
</reference>
<dbReference type="RefSeq" id="XP_047773506.1">
    <property type="nucleotide sequence ID" value="XM_047928064.1"/>
</dbReference>
<dbReference type="EMBL" id="JADCUA010000033">
    <property type="protein sequence ID" value="KAH9830154.1"/>
    <property type="molecule type" value="Genomic_DNA"/>
</dbReference>
<keyword evidence="2" id="KW-1185">Reference proteome</keyword>
<dbReference type="GeneID" id="72008796"/>
<dbReference type="Proteomes" id="UP000814176">
    <property type="component" value="Unassembled WGS sequence"/>
</dbReference>
<accession>A0ABQ8K0J7</accession>
<evidence type="ECO:0008006" key="3">
    <source>
        <dbReference type="Google" id="ProtNLM"/>
    </source>
</evidence>
<dbReference type="Gene3D" id="1.20.1280.50">
    <property type="match status" value="1"/>
</dbReference>
<dbReference type="InterPro" id="IPR032675">
    <property type="entry name" value="LRR_dom_sf"/>
</dbReference>
<evidence type="ECO:0000313" key="2">
    <source>
        <dbReference type="Proteomes" id="UP000814176"/>
    </source>
</evidence>
<protein>
    <recommendedName>
        <fullName evidence="3">F-box domain-containing protein</fullName>
    </recommendedName>
</protein>
<comment type="caution">
    <text evidence="1">The sequence shown here is derived from an EMBL/GenBank/DDBJ whole genome shotgun (WGS) entry which is preliminary data.</text>
</comment>
<evidence type="ECO:0000313" key="1">
    <source>
        <dbReference type="EMBL" id="KAH9830154.1"/>
    </source>
</evidence>
<gene>
    <name evidence="1" type="ORF">C8Q71DRAFT_862737</name>
</gene>
<proteinExistence type="predicted"/>